<dbReference type="Pfam" id="PF00067">
    <property type="entry name" value="p450"/>
    <property type="match status" value="1"/>
</dbReference>
<dbReference type="Proteomes" id="UP001149079">
    <property type="component" value="Unassembled WGS sequence"/>
</dbReference>
<keyword evidence="10" id="KW-1185">Reference proteome</keyword>
<protein>
    <recommendedName>
        <fullName evidence="11">Cytochrome P450</fullName>
    </recommendedName>
</protein>
<evidence type="ECO:0000256" key="8">
    <source>
        <dbReference type="SAM" id="Phobius"/>
    </source>
</evidence>
<evidence type="ECO:0000256" key="5">
    <source>
        <dbReference type="ARBA" id="ARBA00023004"/>
    </source>
</evidence>
<feature type="binding site" description="axial binding residue" evidence="6">
    <location>
        <position position="444"/>
    </location>
    <ligand>
        <name>heme</name>
        <dbReference type="ChEBI" id="CHEBI:30413"/>
    </ligand>
    <ligandPart>
        <name>Fe</name>
        <dbReference type="ChEBI" id="CHEBI:18248"/>
    </ligandPart>
</feature>
<keyword evidence="4 7" id="KW-0560">Oxidoreductase</keyword>
<comment type="cofactor">
    <cofactor evidence="1 6">
        <name>heme</name>
        <dbReference type="ChEBI" id="CHEBI:30413"/>
    </cofactor>
</comment>
<dbReference type="InterPro" id="IPR002401">
    <property type="entry name" value="Cyt_P450_E_grp-I"/>
</dbReference>
<dbReference type="GO" id="GO:0016705">
    <property type="term" value="F:oxidoreductase activity, acting on paired donors, with incorporation or reduction of molecular oxygen"/>
    <property type="evidence" value="ECO:0007669"/>
    <property type="project" value="InterPro"/>
</dbReference>
<reference evidence="9" key="2">
    <citation type="journal article" date="2023" name="IMA Fungus">
        <title>Comparative genomic study of the Penicillium genus elucidates a diverse pangenome and 15 lateral gene transfer events.</title>
        <authorList>
            <person name="Petersen C."/>
            <person name="Sorensen T."/>
            <person name="Nielsen M.R."/>
            <person name="Sondergaard T.E."/>
            <person name="Sorensen J.L."/>
            <person name="Fitzpatrick D.A."/>
            <person name="Frisvad J.C."/>
            <person name="Nielsen K.L."/>
        </authorList>
    </citation>
    <scope>NUCLEOTIDE SEQUENCE</scope>
    <source>
        <strain evidence="9">IBT 22155</strain>
    </source>
</reference>
<accession>A0A9W9H096</accession>
<sequence length="490" mass="55831">MSWFQWTIISLFVCILLLAVTIYNSRKSGLSHIPGPFLARYTDAWNLWLAWSTLHNGTGPSSYRKLQAKYGSVIRTGPNSVTVLDPSAVPTIYGVRSHLAKSPSYIPFRQPNVTTSLLSIPEEHVHAKYRKLVSNAYSMSSIKGYEPYVDQTVARFVEVCREHAERKEPINFSVWCHYYCFDVISILTFGYSLGFLEGKDSLGLIQRIKYFRDYTTLVSQMPWLHKIFSDNFLLRSRKRSAFMDLVRDRIRGRMQEFKEEDKERPDFLSHLLASHFQHPETMTEQQVMIFASGNFIAGGFSPAATLNELCYYLVTHPNSQDRLFAEVQQAGSPTTFDELKNLPYLEGVIREAYRLHSSTSGTFQRVTNPDGLVLPNGCSLPGSAYVGCPSATINRDTTIFGPDAYEYNPERWLQGPNENSDEYSERRRAMDRAELSFGQGSRSCIGKSVVALEMFKVIASLVSHFKFELAGYPQKSEVKAFVHLREDVKR</sequence>
<keyword evidence="5 6" id="KW-0408">Iron</keyword>
<evidence type="ECO:0008006" key="11">
    <source>
        <dbReference type="Google" id="ProtNLM"/>
    </source>
</evidence>
<organism evidence="9 10">
    <name type="scientific">Penicillium bovifimosum</name>
    <dbReference type="NCBI Taxonomy" id="126998"/>
    <lineage>
        <taxon>Eukaryota</taxon>
        <taxon>Fungi</taxon>
        <taxon>Dikarya</taxon>
        <taxon>Ascomycota</taxon>
        <taxon>Pezizomycotina</taxon>
        <taxon>Eurotiomycetes</taxon>
        <taxon>Eurotiomycetidae</taxon>
        <taxon>Eurotiales</taxon>
        <taxon>Aspergillaceae</taxon>
        <taxon>Penicillium</taxon>
    </lineage>
</organism>
<dbReference type="EMBL" id="JAPQKL010000004">
    <property type="protein sequence ID" value="KAJ5135232.1"/>
    <property type="molecule type" value="Genomic_DNA"/>
</dbReference>
<evidence type="ECO:0000256" key="3">
    <source>
        <dbReference type="ARBA" id="ARBA00022723"/>
    </source>
</evidence>
<dbReference type="AlphaFoldDB" id="A0A9W9H096"/>
<keyword evidence="7" id="KW-0503">Monooxygenase</keyword>
<dbReference type="GO" id="GO:0020037">
    <property type="term" value="F:heme binding"/>
    <property type="evidence" value="ECO:0007669"/>
    <property type="project" value="InterPro"/>
</dbReference>
<dbReference type="Gene3D" id="1.10.630.10">
    <property type="entry name" value="Cytochrome P450"/>
    <property type="match status" value="1"/>
</dbReference>
<dbReference type="InterPro" id="IPR050121">
    <property type="entry name" value="Cytochrome_P450_monoxygenase"/>
</dbReference>
<evidence type="ECO:0000313" key="9">
    <source>
        <dbReference type="EMBL" id="KAJ5135232.1"/>
    </source>
</evidence>
<name>A0A9W9H096_9EURO</name>
<keyword evidence="3 6" id="KW-0479">Metal-binding</keyword>
<evidence type="ECO:0000313" key="10">
    <source>
        <dbReference type="Proteomes" id="UP001149079"/>
    </source>
</evidence>
<keyword evidence="8" id="KW-0812">Transmembrane</keyword>
<dbReference type="PRINTS" id="PR00463">
    <property type="entry name" value="EP450I"/>
</dbReference>
<reference evidence="9" key="1">
    <citation type="submission" date="2022-11" db="EMBL/GenBank/DDBJ databases">
        <authorList>
            <person name="Petersen C."/>
        </authorList>
    </citation>
    <scope>NUCLEOTIDE SEQUENCE</scope>
    <source>
        <strain evidence="9">IBT 22155</strain>
    </source>
</reference>
<dbReference type="RefSeq" id="XP_056522204.1">
    <property type="nucleotide sequence ID" value="XM_056665254.1"/>
</dbReference>
<dbReference type="PROSITE" id="PS00086">
    <property type="entry name" value="CYTOCHROME_P450"/>
    <property type="match status" value="1"/>
</dbReference>
<evidence type="ECO:0000256" key="4">
    <source>
        <dbReference type="ARBA" id="ARBA00023002"/>
    </source>
</evidence>
<dbReference type="InterPro" id="IPR017972">
    <property type="entry name" value="Cyt_P450_CS"/>
</dbReference>
<keyword evidence="6 7" id="KW-0349">Heme</keyword>
<dbReference type="PANTHER" id="PTHR24305">
    <property type="entry name" value="CYTOCHROME P450"/>
    <property type="match status" value="1"/>
</dbReference>
<dbReference type="SUPFAM" id="SSF48264">
    <property type="entry name" value="Cytochrome P450"/>
    <property type="match status" value="1"/>
</dbReference>
<dbReference type="GO" id="GO:0043386">
    <property type="term" value="P:mycotoxin biosynthetic process"/>
    <property type="evidence" value="ECO:0007669"/>
    <property type="project" value="UniProtKB-ARBA"/>
</dbReference>
<dbReference type="InterPro" id="IPR036396">
    <property type="entry name" value="Cyt_P450_sf"/>
</dbReference>
<dbReference type="CDD" id="cd11060">
    <property type="entry name" value="CYP57A1-like"/>
    <property type="match status" value="1"/>
</dbReference>
<dbReference type="InterPro" id="IPR001128">
    <property type="entry name" value="Cyt_P450"/>
</dbReference>
<gene>
    <name evidence="9" type="ORF">N7515_004510</name>
</gene>
<comment type="similarity">
    <text evidence="2 7">Belongs to the cytochrome P450 family.</text>
</comment>
<dbReference type="GeneID" id="81404424"/>
<proteinExistence type="inferred from homology"/>
<keyword evidence="8" id="KW-0472">Membrane</keyword>
<dbReference type="PANTHER" id="PTHR24305:SF232">
    <property type="entry name" value="P450, PUTATIVE (EUROFUNG)-RELATED"/>
    <property type="match status" value="1"/>
</dbReference>
<evidence type="ECO:0000256" key="2">
    <source>
        <dbReference type="ARBA" id="ARBA00010617"/>
    </source>
</evidence>
<keyword evidence="8" id="KW-1133">Transmembrane helix</keyword>
<feature type="transmembrane region" description="Helical" evidence="8">
    <location>
        <begin position="6"/>
        <end position="23"/>
    </location>
</feature>
<dbReference type="GO" id="GO:0005506">
    <property type="term" value="F:iron ion binding"/>
    <property type="evidence" value="ECO:0007669"/>
    <property type="project" value="InterPro"/>
</dbReference>
<evidence type="ECO:0000256" key="6">
    <source>
        <dbReference type="PIRSR" id="PIRSR602401-1"/>
    </source>
</evidence>
<dbReference type="OrthoDB" id="184880at2759"/>
<evidence type="ECO:0000256" key="1">
    <source>
        <dbReference type="ARBA" id="ARBA00001971"/>
    </source>
</evidence>
<dbReference type="GO" id="GO:0004497">
    <property type="term" value="F:monooxygenase activity"/>
    <property type="evidence" value="ECO:0007669"/>
    <property type="project" value="UniProtKB-KW"/>
</dbReference>
<evidence type="ECO:0000256" key="7">
    <source>
        <dbReference type="RuleBase" id="RU000461"/>
    </source>
</evidence>
<comment type="caution">
    <text evidence="9">The sequence shown here is derived from an EMBL/GenBank/DDBJ whole genome shotgun (WGS) entry which is preliminary data.</text>
</comment>